<dbReference type="PROSITE" id="PS50026">
    <property type="entry name" value="EGF_3"/>
    <property type="match status" value="1"/>
</dbReference>
<evidence type="ECO:0000256" key="2">
    <source>
        <dbReference type="PROSITE-ProRule" id="PRU00076"/>
    </source>
</evidence>
<feature type="chain" id="PRO_5041717758" description="EGF-like domain-containing protein" evidence="5">
    <location>
        <begin position="36"/>
        <end position="806"/>
    </location>
</feature>
<dbReference type="Pfam" id="PF00450">
    <property type="entry name" value="Peptidase_S10"/>
    <property type="match status" value="1"/>
</dbReference>
<feature type="disulfide bond" evidence="2">
    <location>
        <begin position="536"/>
        <end position="546"/>
    </location>
</feature>
<dbReference type="Proteomes" id="UP000816034">
    <property type="component" value="Unassembled WGS sequence"/>
</dbReference>
<evidence type="ECO:0000256" key="4">
    <source>
        <dbReference type="SAM" id="Phobius"/>
    </source>
</evidence>
<gene>
    <name evidence="7" type="ORF">C9374_009256</name>
</gene>
<comment type="caution">
    <text evidence="7">The sequence shown here is derived from an EMBL/GenBank/DDBJ whole genome shotgun (WGS) entry which is preliminary data.</text>
</comment>
<evidence type="ECO:0000259" key="6">
    <source>
        <dbReference type="PROSITE" id="PS50026"/>
    </source>
</evidence>
<keyword evidence="2" id="KW-1015">Disulfide bond</keyword>
<feature type="region of interest" description="Disordered" evidence="3">
    <location>
        <begin position="784"/>
        <end position="806"/>
    </location>
</feature>
<dbReference type="InterPro" id="IPR001563">
    <property type="entry name" value="Peptidase_S10"/>
</dbReference>
<organism evidence="7 8">
    <name type="scientific">Naegleria lovaniensis</name>
    <name type="common">Amoeba</name>
    <dbReference type="NCBI Taxonomy" id="51637"/>
    <lineage>
        <taxon>Eukaryota</taxon>
        <taxon>Discoba</taxon>
        <taxon>Heterolobosea</taxon>
        <taxon>Tetramitia</taxon>
        <taxon>Eutetramitia</taxon>
        <taxon>Vahlkampfiidae</taxon>
        <taxon>Naegleria</taxon>
    </lineage>
</organism>
<feature type="signal peptide" evidence="5">
    <location>
        <begin position="1"/>
        <end position="35"/>
    </location>
</feature>
<keyword evidence="5" id="KW-0732">Signal</keyword>
<protein>
    <recommendedName>
        <fullName evidence="6">EGF-like domain-containing protein</fullName>
    </recommendedName>
</protein>
<evidence type="ECO:0000313" key="7">
    <source>
        <dbReference type="EMBL" id="KAG2377345.1"/>
    </source>
</evidence>
<dbReference type="AlphaFoldDB" id="A0AA88GIB8"/>
<dbReference type="InterPro" id="IPR029058">
    <property type="entry name" value="AB_hydrolase_fold"/>
</dbReference>
<dbReference type="RefSeq" id="XP_044544607.1">
    <property type="nucleotide sequence ID" value="XM_044699423.1"/>
</dbReference>
<feature type="compositionally biased region" description="Acidic residues" evidence="3">
    <location>
        <begin position="792"/>
        <end position="806"/>
    </location>
</feature>
<evidence type="ECO:0000313" key="8">
    <source>
        <dbReference type="Proteomes" id="UP000816034"/>
    </source>
</evidence>
<evidence type="ECO:0000256" key="5">
    <source>
        <dbReference type="SAM" id="SignalP"/>
    </source>
</evidence>
<dbReference type="InterPro" id="IPR000742">
    <property type="entry name" value="EGF"/>
</dbReference>
<evidence type="ECO:0000256" key="3">
    <source>
        <dbReference type="SAM" id="MobiDB-lite"/>
    </source>
</evidence>
<dbReference type="GeneID" id="68101710"/>
<dbReference type="Gene3D" id="2.60.120.260">
    <property type="entry name" value="Galactose-binding domain-like"/>
    <property type="match status" value="1"/>
</dbReference>
<dbReference type="SUPFAM" id="SSF53474">
    <property type="entry name" value="alpha/beta-Hydrolases"/>
    <property type="match status" value="1"/>
</dbReference>
<evidence type="ECO:0000256" key="1">
    <source>
        <dbReference type="ARBA" id="ARBA00009431"/>
    </source>
</evidence>
<dbReference type="GO" id="GO:0006508">
    <property type="term" value="P:proteolysis"/>
    <property type="evidence" value="ECO:0007669"/>
    <property type="project" value="InterPro"/>
</dbReference>
<dbReference type="Gene3D" id="3.40.50.1820">
    <property type="entry name" value="alpha/beta hydrolase"/>
    <property type="match status" value="1"/>
</dbReference>
<feature type="domain" description="EGF-like" evidence="6">
    <location>
        <begin position="532"/>
        <end position="565"/>
    </location>
</feature>
<feature type="transmembrane region" description="Helical" evidence="4">
    <location>
        <begin position="734"/>
        <end position="757"/>
    </location>
</feature>
<keyword evidence="4" id="KW-0472">Membrane</keyword>
<comment type="caution">
    <text evidence="2">Lacks conserved residue(s) required for the propagation of feature annotation.</text>
</comment>
<dbReference type="PANTHER" id="PTHR11802">
    <property type="entry name" value="SERINE PROTEASE FAMILY S10 SERINE CARBOXYPEPTIDASE"/>
    <property type="match status" value="1"/>
</dbReference>
<keyword evidence="4" id="KW-0812">Transmembrane</keyword>
<name>A0AA88GIB8_NAELO</name>
<sequence>MNHNNMNYCMKCLSVLMLGMSLVILLLSSPAIVHGQRPYSSPSKTEVSSVPLFPTDQALPKSYAGNLPVRNGQDRLFYWYFESSDKTAQDLIVVLNGGPACYFAELLFMGNGVFSIEGDLVSGKATKVTLNSKSFHHFAHVLYIDSPLGTGFSQFSATSSDIDSYAKSMFPSNPLREKSKFPGATKYVVQDIQDALFGFSTIFPNLSSLRLHIFAMGYSAKVVPYLVQQNLPSAGNPKKLKISSVILGNPFVQPSLQYASYAKYGYISGLTMYRQFVEMNRQYEQCLTDVENGDYTRYDKECHGLIEGLLVNSGNVSPFNIREQTTQEYVQRQNLLNSYVNNNLFDMLKGLASIPSKVNIPHCSKKVNDLFHEEYHLDLPQELFPALLNEKSIITPNYARSAVRFLVYSEQFNLVSNVFGVNEFLRQMLNWDGQVYFNNINSTIFRVDGLVSGRFKSYGGLTQVVLYNTNYREGMQDNPNFGSTIYTNTNVDMVSSKFEMVRRFITRQSTDDLRDDRNNLCSDSDAVCHSTVQYPCPNSCSNRGSCNLTTSSCECNANFHDNDCSVARLRYSIDQLAQTVSFPNLFISGRDTIVFEIEIQERTSLLDIYLDVARKGDFGTPFVFLNVSTRQDALSSRELKNLAMQQIGYNLLNGYKSTRSEAQASHAHFFFTRYKSFQFFNTSHEPNKVIDAQDVEIRRNEFHTLAIVIYNSADMPVEFNVTLRASPASGKVELAGIFFSLSVVLCMIVVFEIVLIYQRMNNRKLFMKSATHRQDIPMRDVQREGLLNSHSEDDDDDEDDNDVLNK</sequence>
<dbReference type="GO" id="GO:0004185">
    <property type="term" value="F:serine-type carboxypeptidase activity"/>
    <property type="evidence" value="ECO:0007669"/>
    <property type="project" value="InterPro"/>
</dbReference>
<keyword evidence="2" id="KW-0245">EGF-like domain</keyword>
<accession>A0AA88GIB8</accession>
<proteinExistence type="inferred from homology"/>
<dbReference type="EMBL" id="PYSW02000038">
    <property type="protein sequence ID" value="KAG2377345.1"/>
    <property type="molecule type" value="Genomic_DNA"/>
</dbReference>
<keyword evidence="8" id="KW-1185">Reference proteome</keyword>
<comment type="similarity">
    <text evidence="1">Belongs to the peptidase S10 family.</text>
</comment>
<feature type="disulfide bond" evidence="2">
    <location>
        <begin position="555"/>
        <end position="564"/>
    </location>
</feature>
<reference evidence="7 8" key="1">
    <citation type="journal article" date="2018" name="BMC Genomics">
        <title>The genome of Naegleria lovaniensis, the basis for a comparative approach to unravel pathogenicity factors of the human pathogenic amoeba N. fowleri.</title>
        <authorList>
            <person name="Liechti N."/>
            <person name="Schurch N."/>
            <person name="Bruggmann R."/>
            <person name="Wittwer M."/>
        </authorList>
    </citation>
    <scope>NUCLEOTIDE SEQUENCE [LARGE SCALE GENOMIC DNA]</scope>
    <source>
        <strain evidence="7 8">ATCC 30569</strain>
    </source>
</reference>
<keyword evidence="4" id="KW-1133">Transmembrane helix</keyword>